<name>A0A9W7Y292_9FUNG</name>
<organism evidence="10 11">
    <name type="scientific">Coemansia erecta</name>
    <dbReference type="NCBI Taxonomy" id="147472"/>
    <lineage>
        <taxon>Eukaryota</taxon>
        <taxon>Fungi</taxon>
        <taxon>Fungi incertae sedis</taxon>
        <taxon>Zoopagomycota</taxon>
        <taxon>Kickxellomycotina</taxon>
        <taxon>Kickxellomycetes</taxon>
        <taxon>Kickxellales</taxon>
        <taxon>Kickxellaceae</taxon>
        <taxon>Coemansia</taxon>
    </lineage>
</organism>
<feature type="compositionally biased region" description="Basic and acidic residues" evidence="8">
    <location>
        <begin position="26"/>
        <end position="39"/>
    </location>
</feature>
<comment type="caution">
    <text evidence="10">The sequence shown here is derived from an EMBL/GenBank/DDBJ whole genome shotgun (WGS) entry which is preliminary data.</text>
</comment>
<dbReference type="EMBL" id="JANBOJ010000124">
    <property type="protein sequence ID" value="KAJ1722205.1"/>
    <property type="molecule type" value="Genomic_DNA"/>
</dbReference>
<dbReference type="AlphaFoldDB" id="A0A9W7Y292"/>
<protein>
    <submittedName>
        <fullName evidence="10">Translation initiation factor eIF5A</fullName>
    </submittedName>
</protein>
<feature type="region of interest" description="Disordered" evidence="8">
    <location>
        <begin position="1"/>
        <end position="39"/>
    </location>
</feature>
<dbReference type="InterPro" id="IPR001884">
    <property type="entry name" value="IF5A-like"/>
</dbReference>
<comment type="subcellular location">
    <subcellularLocation>
        <location evidence="1">Cytoplasm</location>
    </subcellularLocation>
</comment>
<reference evidence="10" key="1">
    <citation type="submission" date="2022-07" db="EMBL/GenBank/DDBJ databases">
        <title>Phylogenomic reconstructions and comparative analyses of Kickxellomycotina fungi.</title>
        <authorList>
            <person name="Reynolds N.K."/>
            <person name="Stajich J.E."/>
            <person name="Barry K."/>
            <person name="Grigoriev I.V."/>
            <person name="Crous P."/>
            <person name="Smith M.E."/>
        </authorList>
    </citation>
    <scope>NUCLEOTIDE SEQUENCE</scope>
    <source>
        <strain evidence="10">NBRC 32514</strain>
    </source>
</reference>
<keyword evidence="5" id="KW-0694">RNA-binding</keyword>
<feature type="compositionally biased region" description="Low complexity" evidence="8">
    <location>
        <begin position="15"/>
        <end position="25"/>
    </location>
</feature>
<evidence type="ECO:0000313" key="11">
    <source>
        <dbReference type="Proteomes" id="UP001149813"/>
    </source>
</evidence>
<dbReference type="InterPro" id="IPR048670">
    <property type="entry name" value="IF5A-like_N"/>
</dbReference>
<dbReference type="GO" id="GO:0045905">
    <property type="term" value="P:positive regulation of translational termination"/>
    <property type="evidence" value="ECO:0007669"/>
    <property type="project" value="InterPro"/>
</dbReference>
<dbReference type="InterPro" id="IPR008991">
    <property type="entry name" value="Translation_prot_SH3-like_sf"/>
</dbReference>
<dbReference type="Pfam" id="PF01287">
    <property type="entry name" value="eIF-5a"/>
    <property type="match status" value="1"/>
</dbReference>
<keyword evidence="10" id="KW-0396">Initiation factor</keyword>
<keyword evidence="6" id="KW-0648">Protein biosynthesis</keyword>
<dbReference type="InterPro" id="IPR012340">
    <property type="entry name" value="NA-bd_OB-fold"/>
</dbReference>
<dbReference type="GO" id="GO:0045901">
    <property type="term" value="P:positive regulation of translational elongation"/>
    <property type="evidence" value="ECO:0007669"/>
    <property type="project" value="InterPro"/>
</dbReference>
<evidence type="ECO:0000256" key="5">
    <source>
        <dbReference type="ARBA" id="ARBA00022884"/>
    </source>
</evidence>
<gene>
    <name evidence="10" type="primary">ANB1</name>
    <name evidence="10" type="ORF">LPJ53_003338</name>
</gene>
<dbReference type="SMART" id="SM01376">
    <property type="entry name" value="eIF-5a"/>
    <property type="match status" value="1"/>
</dbReference>
<dbReference type="InterPro" id="IPR014722">
    <property type="entry name" value="Rib_uL2_dom2"/>
</dbReference>
<feature type="compositionally biased region" description="Basic and acidic residues" evidence="8">
    <location>
        <begin position="1"/>
        <end position="12"/>
    </location>
</feature>
<evidence type="ECO:0000256" key="4">
    <source>
        <dbReference type="ARBA" id="ARBA00022768"/>
    </source>
</evidence>
<evidence type="ECO:0000256" key="6">
    <source>
        <dbReference type="ARBA" id="ARBA00022917"/>
    </source>
</evidence>
<dbReference type="GO" id="GO:0043022">
    <property type="term" value="F:ribosome binding"/>
    <property type="evidence" value="ECO:0007669"/>
    <property type="project" value="InterPro"/>
</dbReference>
<keyword evidence="11" id="KW-1185">Reference proteome</keyword>
<dbReference type="GO" id="GO:0005737">
    <property type="term" value="C:cytoplasm"/>
    <property type="evidence" value="ECO:0007669"/>
    <property type="project" value="UniProtKB-SubCell"/>
</dbReference>
<comment type="similarity">
    <text evidence="2">Belongs to the eIF-5A family.</text>
</comment>
<dbReference type="PROSITE" id="PS00302">
    <property type="entry name" value="IF5A_HYPUSINE"/>
    <property type="match status" value="1"/>
</dbReference>
<dbReference type="FunFam" id="2.40.50.140:FF:000034">
    <property type="entry name" value="Eukaryotic translation initiation factor 5A"/>
    <property type="match status" value="1"/>
</dbReference>
<accession>A0A9W7Y292</accession>
<evidence type="ECO:0000313" key="10">
    <source>
        <dbReference type="EMBL" id="KAJ1722205.1"/>
    </source>
</evidence>
<dbReference type="GO" id="GO:0003746">
    <property type="term" value="F:translation elongation factor activity"/>
    <property type="evidence" value="ECO:0007669"/>
    <property type="project" value="UniProtKB-KW"/>
</dbReference>
<dbReference type="GO" id="GO:0006452">
    <property type="term" value="P:translational frameshifting"/>
    <property type="evidence" value="ECO:0007669"/>
    <property type="project" value="UniProtKB-ARBA"/>
</dbReference>
<evidence type="ECO:0000256" key="1">
    <source>
        <dbReference type="ARBA" id="ARBA00004496"/>
    </source>
</evidence>
<keyword evidence="3" id="KW-0963">Cytoplasm</keyword>
<dbReference type="Pfam" id="PF21485">
    <property type="entry name" value="IF5A-like_N"/>
    <property type="match status" value="1"/>
</dbReference>
<keyword evidence="4" id="KW-0251">Elongation factor</keyword>
<dbReference type="PANTHER" id="PTHR11673">
    <property type="entry name" value="TRANSLATION INITIATION FACTOR 5A FAMILY MEMBER"/>
    <property type="match status" value="1"/>
</dbReference>
<dbReference type="InterPro" id="IPR019769">
    <property type="entry name" value="Trans_elong_IF5A_hypusine_site"/>
</dbReference>
<dbReference type="InterPro" id="IPR020189">
    <property type="entry name" value="IF5A_C"/>
</dbReference>
<keyword evidence="7" id="KW-0385">Hypusine</keyword>
<evidence type="ECO:0000256" key="2">
    <source>
        <dbReference type="ARBA" id="ARBA00006016"/>
    </source>
</evidence>
<dbReference type="Gene3D" id="2.40.50.140">
    <property type="entry name" value="Nucleic acid-binding proteins"/>
    <property type="match status" value="1"/>
</dbReference>
<evidence type="ECO:0000256" key="3">
    <source>
        <dbReference type="ARBA" id="ARBA00022490"/>
    </source>
</evidence>
<dbReference type="Proteomes" id="UP001149813">
    <property type="component" value="Unassembled WGS sequence"/>
</dbReference>
<evidence type="ECO:0000259" key="9">
    <source>
        <dbReference type="SMART" id="SM01376"/>
    </source>
</evidence>
<dbReference type="GO" id="GO:0003743">
    <property type="term" value="F:translation initiation factor activity"/>
    <property type="evidence" value="ECO:0007669"/>
    <property type="project" value="UniProtKB-KW"/>
</dbReference>
<dbReference type="SUPFAM" id="SSF50249">
    <property type="entry name" value="Nucleic acid-binding proteins"/>
    <property type="match status" value="1"/>
</dbReference>
<dbReference type="OrthoDB" id="9975114at2759"/>
<evidence type="ECO:0000256" key="7">
    <source>
        <dbReference type="ARBA" id="ARBA00023071"/>
    </source>
</evidence>
<proteinExistence type="inferred from homology"/>
<dbReference type="GO" id="GO:0003723">
    <property type="term" value="F:RNA binding"/>
    <property type="evidence" value="ECO:0007669"/>
    <property type="project" value="UniProtKB-KW"/>
</dbReference>
<dbReference type="CDD" id="cd04468">
    <property type="entry name" value="S1_eIF5A"/>
    <property type="match status" value="1"/>
</dbReference>
<sequence length="192" mass="20598">MSKAKSATDKPEAVPTTEKGAAPEAAPEKSGKAADNNEAHEHHFEEANAGAALTYPMQCSALRKNGFVVMKGRPCKIIDMSTSKTGKHGHAKVKYTGVDIFTGAKYDDMSPSTHNVDVPNVKRDDYTLINVADGFLALMNESGDTKEDIKLPEGELGETIESEFESGKELLITILTSMGTEAAIAQREAPRS</sequence>
<feature type="domain" description="Translation initiation factor 5A C-terminal" evidence="9">
    <location>
        <begin position="120"/>
        <end position="187"/>
    </location>
</feature>
<evidence type="ECO:0000256" key="8">
    <source>
        <dbReference type="SAM" id="MobiDB-lite"/>
    </source>
</evidence>
<dbReference type="SUPFAM" id="SSF50104">
    <property type="entry name" value="Translation proteins SH3-like domain"/>
    <property type="match status" value="1"/>
</dbReference>
<dbReference type="FunFam" id="2.30.30.30:FF:000007">
    <property type="entry name" value="Eukaryotic translation initiation factor 5A"/>
    <property type="match status" value="1"/>
</dbReference>
<dbReference type="Gene3D" id="2.30.30.30">
    <property type="match status" value="1"/>
</dbReference>
<dbReference type="NCBIfam" id="TIGR00037">
    <property type="entry name" value="eIF_5A"/>
    <property type="match status" value="1"/>
</dbReference>